<proteinExistence type="predicted"/>
<dbReference type="STRING" id="48709.A0A1D2M203"/>
<dbReference type="InterPro" id="IPR050122">
    <property type="entry name" value="RTK"/>
</dbReference>
<keyword evidence="2" id="KW-0067">ATP-binding</keyword>
<evidence type="ECO:0000313" key="4">
    <source>
        <dbReference type="EMBL" id="ODM86984.1"/>
    </source>
</evidence>
<name>A0A1D2M203_ORCCI</name>
<dbReference type="PROSITE" id="PS50011">
    <property type="entry name" value="PROTEIN_KINASE_DOM"/>
    <property type="match status" value="1"/>
</dbReference>
<evidence type="ECO:0000256" key="1">
    <source>
        <dbReference type="ARBA" id="ARBA00004167"/>
    </source>
</evidence>
<dbReference type="Proteomes" id="UP000094527">
    <property type="component" value="Unassembled WGS sequence"/>
</dbReference>
<dbReference type="GO" id="GO:0007169">
    <property type="term" value="P:cell surface receptor protein tyrosine kinase signaling pathway"/>
    <property type="evidence" value="ECO:0007669"/>
    <property type="project" value="TreeGrafter"/>
</dbReference>
<keyword evidence="4" id="KW-0675">Receptor</keyword>
<accession>A0A1D2M203</accession>
<evidence type="ECO:0000256" key="2">
    <source>
        <dbReference type="PROSITE-ProRule" id="PRU10141"/>
    </source>
</evidence>
<dbReference type="InterPro" id="IPR001245">
    <property type="entry name" value="Ser-Thr/Tyr_kinase_cat_dom"/>
</dbReference>
<feature type="binding site" evidence="2">
    <location>
        <position position="32"/>
    </location>
    <ligand>
        <name>ATP</name>
        <dbReference type="ChEBI" id="CHEBI:30616"/>
    </ligand>
</feature>
<dbReference type="InterPro" id="IPR011009">
    <property type="entry name" value="Kinase-like_dom_sf"/>
</dbReference>
<dbReference type="OrthoDB" id="6077854at2759"/>
<reference evidence="4 5" key="1">
    <citation type="journal article" date="2016" name="Genome Biol. Evol.">
        <title>Gene Family Evolution Reflects Adaptation to Soil Environmental Stressors in the Genome of the Collembolan Orchesella cincta.</title>
        <authorList>
            <person name="Faddeeva-Vakhrusheva A."/>
            <person name="Derks M.F."/>
            <person name="Anvar S.Y."/>
            <person name="Agamennone V."/>
            <person name="Suring W."/>
            <person name="Smit S."/>
            <person name="van Straalen N.M."/>
            <person name="Roelofs D."/>
        </authorList>
    </citation>
    <scope>NUCLEOTIDE SEQUENCE [LARGE SCALE GENOMIC DNA]</scope>
    <source>
        <tissue evidence="4">Mixed pool</tissue>
    </source>
</reference>
<feature type="non-terminal residue" evidence="4">
    <location>
        <position position="189"/>
    </location>
</feature>
<dbReference type="InterPro" id="IPR000719">
    <property type="entry name" value="Prot_kinase_dom"/>
</dbReference>
<dbReference type="GO" id="GO:0005886">
    <property type="term" value="C:plasma membrane"/>
    <property type="evidence" value="ECO:0007669"/>
    <property type="project" value="TreeGrafter"/>
</dbReference>
<dbReference type="SUPFAM" id="SSF56112">
    <property type="entry name" value="Protein kinase-like (PK-like)"/>
    <property type="match status" value="1"/>
</dbReference>
<dbReference type="InterPro" id="IPR017441">
    <property type="entry name" value="Protein_kinase_ATP_BS"/>
</dbReference>
<dbReference type="GO" id="GO:0043235">
    <property type="term" value="C:receptor complex"/>
    <property type="evidence" value="ECO:0007669"/>
    <property type="project" value="TreeGrafter"/>
</dbReference>
<comment type="subcellular location">
    <subcellularLocation>
        <location evidence="1">Membrane</location>
        <topology evidence="1">Single-pass membrane protein</topology>
    </subcellularLocation>
</comment>
<keyword evidence="2" id="KW-0547">Nucleotide-binding</keyword>
<evidence type="ECO:0000313" key="5">
    <source>
        <dbReference type="Proteomes" id="UP000094527"/>
    </source>
</evidence>
<evidence type="ECO:0000259" key="3">
    <source>
        <dbReference type="PROSITE" id="PS50011"/>
    </source>
</evidence>
<dbReference type="AlphaFoldDB" id="A0A1D2M203"/>
<dbReference type="Gene3D" id="3.30.200.20">
    <property type="entry name" value="Phosphorylase Kinase, domain 1"/>
    <property type="match status" value="1"/>
</dbReference>
<feature type="domain" description="Protein kinase" evidence="3">
    <location>
        <begin position="1"/>
        <end position="189"/>
    </location>
</feature>
<gene>
    <name evidence="4" type="ORF">Ocin01_19698</name>
</gene>
<dbReference type="GO" id="GO:0004714">
    <property type="term" value="F:transmembrane receptor protein tyrosine kinase activity"/>
    <property type="evidence" value="ECO:0007669"/>
    <property type="project" value="TreeGrafter"/>
</dbReference>
<dbReference type="GO" id="GO:0005524">
    <property type="term" value="F:ATP binding"/>
    <property type="evidence" value="ECO:0007669"/>
    <property type="project" value="UniProtKB-UniRule"/>
</dbReference>
<dbReference type="Pfam" id="PF07714">
    <property type="entry name" value="PK_Tyr_Ser-Thr"/>
    <property type="match status" value="1"/>
</dbReference>
<sequence length="189" mass="21442">RTLVLGSGTFGTVYRGSAKRRNKDRETTVAVKTTNSSSPSTAVSGMISEIKVLSHLGEHENIVNLVGAYTKEIRKGKIYLFLEFCSRGSLEKYLREQIITPANQNWNALRRQGSIKHCIQTITNRLECRDELHVDTENNEGQLENLSDMRDSEIAVPSFYKDLYRWSCEIANGMEFLTSKNVCLTNIFN</sequence>
<dbReference type="EMBL" id="LJIJ01006540">
    <property type="protein sequence ID" value="ODM86984.1"/>
    <property type="molecule type" value="Genomic_DNA"/>
</dbReference>
<dbReference type="PANTHER" id="PTHR24416">
    <property type="entry name" value="TYROSINE-PROTEIN KINASE RECEPTOR"/>
    <property type="match status" value="1"/>
</dbReference>
<protein>
    <submittedName>
        <fullName evidence="4">Platelet-derived growth factor receptor beta</fullName>
    </submittedName>
</protein>
<organism evidence="4 5">
    <name type="scientific">Orchesella cincta</name>
    <name type="common">Springtail</name>
    <name type="synonym">Podura cincta</name>
    <dbReference type="NCBI Taxonomy" id="48709"/>
    <lineage>
        <taxon>Eukaryota</taxon>
        <taxon>Metazoa</taxon>
        <taxon>Ecdysozoa</taxon>
        <taxon>Arthropoda</taxon>
        <taxon>Hexapoda</taxon>
        <taxon>Collembola</taxon>
        <taxon>Entomobryomorpha</taxon>
        <taxon>Entomobryoidea</taxon>
        <taxon>Orchesellidae</taxon>
        <taxon>Orchesellinae</taxon>
        <taxon>Orchesella</taxon>
    </lineage>
</organism>
<dbReference type="PROSITE" id="PS00107">
    <property type="entry name" value="PROTEIN_KINASE_ATP"/>
    <property type="match status" value="1"/>
</dbReference>
<dbReference type="PANTHER" id="PTHR24416:SF600">
    <property type="entry name" value="PDGF- AND VEGF-RECEPTOR RELATED, ISOFORM J"/>
    <property type="match status" value="1"/>
</dbReference>
<comment type="caution">
    <text evidence="4">The sequence shown here is derived from an EMBL/GenBank/DDBJ whole genome shotgun (WGS) entry which is preliminary data.</text>
</comment>
<feature type="non-terminal residue" evidence="4">
    <location>
        <position position="1"/>
    </location>
</feature>
<keyword evidence="5" id="KW-1185">Reference proteome</keyword>